<evidence type="ECO:0000313" key="5">
    <source>
        <dbReference type="EMBL" id="GAA2119278.1"/>
    </source>
</evidence>
<evidence type="ECO:0000256" key="4">
    <source>
        <dbReference type="ARBA" id="ARBA00022729"/>
    </source>
</evidence>
<gene>
    <name evidence="5" type="ORF">GCM10009824_20090</name>
</gene>
<evidence type="ECO:0000256" key="1">
    <source>
        <dbReference type="ARBA" id="ARBA00008520"/>
    </source>
</evidence>
<keyword evidence="3" id="KW-0762">Sugar transport</keyword>
<dbReference type="Pfam" id="PF13416">
    <property type="entry name" value="SBP_bac_8"/>
    <property type="match status" value="1"/>
</dbReference>
<sequence length="435" mass="46291">MTLIKIRGRLRHRTGTLKTEEDNHMTRSRWAVAAAACCALLLAGCSSAPTSGVAALGAGTGEVTIQAGDDEIPALREIAEDYTADTGVEVRFIEREINAQAISNFISQSPTGQAPDIIVSPHDNLGQLAANGVVAPVELGDRGEEFTENARDAVVYNGVSYGVPYAVESVALVRNDELTTEDPGTFDELRAEGHRLMADSGITYPFTVSQSPDAGDPYHLYPLQTSFGAEVFERGEDGEYSSTLAMGGEGGHEFARYLAELGESGDLQTSMTPDIAKESFISGESAFHIAGPWELVDIEAADMNVTVLPVPPAGNEEARPFAGVQAFFVNANAANPIAAQDFATNYLTRPESQTAMYESTGRPPASEVAIDGIKDDPLRSAYAEIATTALPMPAIPAMGAVWSFWGTTENGIVNGNGEPVELWDRMIANIEGQIQ</sequence>
<evidence type="ECO:0000313" key="6">
    <source>
        <dbReference type="Proteomes" id="UP001500166"/>
    </source>
</evidence>
<accession>A0ABN2Y059</accession>
<dbReference type="Proteomes" id="UP001500166">
    <property type="component" value="Unassembled WGS sequence"/>
</dbReference>
<name>A0ABN2Y059_9MICC</name>
<dbReference type="EMBL" id="BAAAQA010000020">
    <property type="protein sequence ID" value="GAA2119278.1"/>
    <property type="molecule type" value="Genomic_DNA"/>
</dbReference>
<dbReference type="InterPro" id="IPR006060">
    <property type="entry name" value="Maltose/Cyclodextrin-bd"/>
</dbReference>
<comment type="caution">
    <text evidence="5">The sequence shown here is derived from an EMBL/GenBank/DDBJ whole genome shotgun (WGS) entry which is preliminary data.</text>
</comment>
<comment type="similarity">
    <text evidence="1">Belongs to the bacterial solute-binding protein 1 family.</text>
</comment>
<dbReference type="Gene3D" id="3.40.190.10">
    <property type="entry name" value="Periplasmic binding protein-like II"/>
    <property type="match status" value="2"/>
</dbReference>
<proteinExistence type="inferred from homology"/>
<evidence type="ECO:0000256" key="2">
    <source>
        <dbReference type="ARBA" id="ARBA00022448"/>
    </source>
</evidence>
<dbReference type="PANTHER" id="PTHR30061:SF50">
    <property type="entry name" value="MALTOSE_MALTODEXTRIN-BINDING PERIPLASMIC PROTEIN"/>
    <property type="match status" value="1"/>
</dbReference>
<dbReference type="InterPro" id="IPR006059">
    <property type="entry name" value="SBP"/>
</dbReference>
<reference evidence="5 6" key="1">
    <citation type="journal article" date="2019" name="Int. J. Syst. Evol. Microbiol.">
        <title>The Global Catalogue of Microorganisms (GCM) 10K type strain sequencing project: providing services to taxonomists for standard genome sequencing and annotation.</title>
        <authorList>
            <consortium name="The Broad Institute Genomics Platform"/>
            <consortium name="The Broad Institute Genome Sequencing Center for Infectious Disease"/>
            <person name="Wu L."/>
            <person name="Ma J."/>
        </authorList>
    </citation>
    <scope>NUCLEOTIDE SEQUENCE [LARGE SCALE GENOMIC DNA]</scope>
    <source>
        <strain evidence="5 6">JCM 15914</strain>
    </source>
</reference>
<keyword evidence="4" id="KW-0732">Signal</keyword>
<evidence type="ECO:0000256" key="3">
    <source>
        <dbReference type="ARBA" id="ARBA00022597"/>
    </source>
</evidence>
<organism evidence="5 6">
    <name type="scientific">Kocuria atrinae</name>
    <dbReference type="NCBI Taxonomy" id="592377"/>
    <lineage>
        <taxon>Bacteria</taxon>
        <taxon>Bacillati</taxon>
        <taxon>Actinomycetota</taxon>
        <taxon>Actinomycetes</taxon>
        <taxon>Micrococcales</taxon>
        <taxon>Micrococcaceae</taxon>
        <taxon>Kocuria</taxon>
    </lineage>
</organism>
<dbReference type="SUPFAM" id="SSF53850">
    <property type="entry name" value="Periplasmic binding protein-like II"/>
    <property type="match status" value="1"/>
</dbReference>
<protein>
    <submittedName>
        <fullName evidence="5">Extracellular solute-binding protein</fullName>
    </submittedName>
</protein>
<dbReference type="PRINTS" id="PR00181">
    <property type="entry name" value="MALTOSEBP"/>
</dbReference>
<dbReference type="CDD" id="cd13586">
    <property type="entry name" value="PBP2_Maltose_binding_like"/>
    <property type="match status" value="1"/>
</dbReference>
<dbReference type="PANTHER" id="PTHR30061">
    <property type="entry name" value="MALTOSE-BINDING PERIPLASMIC PROTEIN"/>
    <property type="match status" value="1"/>
</dbReference>
<keyword evidence="2" id="KW-0813">Transport</keyword>
<keyword evidence="6" id="KW-1185">Reference proteome</keyword>